<dbReference type="SUPFAM" id="SSF53335">
    <property type="entry name" value="S-adenosyl-L-methionine-dependent methyltransferases"/>
    <property type="match status" value="1"/>
</dbReference>
<feature type="domain" description="Methyltransferase type 11" evidence="1">
    <location>
        <begin position="31"/>
        <end position="107"/>
    </location>
</feature>
<proteinExistence type="predicted"/>
<dbReference type="EMBL" id="MT143617">
    <property type="protein sequence ID" value="QJA98923.1"/>
    <property type="molecule type" value="Genomic_DNA"/>
</dbReference>
<dbReference type="GO" id="GO:0008757">
    <property type="term" value="F:S-adenosylmethionine-dependent methyltransferase activity"/>
    <property type="evidence" value="ECO:0007669"/>
    <property type="project" value="InterPro"/>
</dbReference>
<reference evidence="2" key="1">
    <citation type="submission" date="2020-03" db="EMBL/GenBank/DDBJ databases">
        <title>The deep terrestrial virosphere.</title>
        <authorList>
            <person name="Holmfeldt K."/>
            <person name="Nilsson E."/>
            <person name="Simone D."/>
            <person name="Lopez-Fernandez M."/>
            <person name="Wu X."/>
            <person name="de Brujin I."/>
            <person name="Lundin D."/>
            <person name="Andersson A."/>
            <person name="Bertilsson S."/>
            <person name="Dopson M."/>
        </authorList>
    </citation>
    <scope>NUCLEOTIDE SEQUENCE</scope>
    <source>
        <strain evidence="2">MM171A01444</strain>
        <strain evidence="3">MM171B01226</strain>
    </source>
</reference>
<evidence type="ECO:0000313" key="2">
    <source>
        <dbReference type="EMBL" id="QJA98923.1"/>
    </source>
</evidence>
<accession>A0A6M3LVU5</accession>
<keyword evidence="2" id="KW-0489">Methyltransferase</keyword>
<dbReference type="GO" id="GO:0032259">
    <property type="term" value="P:methylation"/>
    <property type="evidence" value="ECO:0007669"/>
    <property type="project" value="UniProtKB-KW"/>
</dbReference>
<sequence>MSHWSNLSKQGMWVRPNPAEDVKRLNAEKVLDIGCGNGRHMIFPVSVGMDNDPRALAMARHHGPCILCDAHHLPVREGVFDIALLWSVLNFVEEPNVVYAEANRVSHQDPVYSLTNYAKNARWILKERA</sequence>
<protein>
    <submittedName>
        <fullName evidence="2">Putative methyltransferase</fullName>
    </submittedName>
</protein>
<name>A0A6M3LVU5_9ZZZZ</name>
<dbReference type="InterPro" id="IPR013216">
    <property type="entry name" value="Methyltransf_11"/>
</dbReference>
<dbReference type="Gene3D" id="3.40.50.150">
    <property type="entry name" value="Vaccinia Virus protein VP39"/>
    <property type="match status" value="1"/>
</dbReference>
<dbReference type="Pfam" id="PF08241">
    <property type="entry name" value="Methyltransf_11"/>
    <property type="match status" value="1"/>
</dbReference>
<evidence type="ECO:0000313" key="3">
    <source>
        <dbReference type="EMBL" id="QJB02495.1"/>
    </source>
</evidence>
<dbReference type="InterPro" id="IPR029063">
    <property type="entry name" value="SAM-dependent_MTases_sf"/>
</dbReference>
<dbReference type="EMBL" id="MT143788">
    <property type="protein sequence ID" value="QJB02495.1"/>
    <property type="molecule type" value="Genomic_DNA"/>
</dbReference>
<evidence type="ECO:0000259" key="1">
    <source>
        <dbReference type="Pfam" id="PF08241"/>
    </source>
</evidence>
<gene>
    <name evidence="2" type="ORF">MM171A01444_0013</name>
    <name evidence="3" type="ORF">MM171B01226_0003</name>
</gene>
<organism evidence="2">
    <name type="scientific">viral metagenome</name>
    <dbReference type="NCBI Taxonomy" id="1070528"/>
    <lineage>
        <taxon>unclassified sequences</taxon>
        <taxon>metagenomes</taxon>
        <taxon>organismal metagenomes</taxon>
    </lineage>
</organism>
<dbReference type="AlphaFoldDB" id="A0A6M3LVU5"/>
<keyword evidence="2" id="KW-0808">Transferase</keyword>